<evidence type="ECO:0000313" key="8">
    <source>
        <dbReference type="Proteomes" id="UP000092024"/>
    </source>
</evidence>
<accession>A0A1A5YCZ4</accession>
<evidence type="ECO:0000256" key="4">
    <source>
        <dbReference type="ARBA" id="ARBA00023136"/>
    </source>
</evidence>
<keyword evidence="7" id="KW-0406">Ion transport</keyword>
<evidence type="ECO:0000256" key="2">
    <source>
        <dbReference type="ARBA" id="ARBA00022692"/>
    </source>
</evidence>
<evidence type="ECO:0000256" key="5">
    <source>
        <dbReference type="SAM" id="Phobius"/>
    </source>
</evidence>
<keyword evidence="7" id="KW-0407">Ion channel</keyword>
<feature type="transmembrane region" description="Helical" evidence="5">
    <location>
        <begin position="49"/>
        <end position="64"/>
    </location>
</feature>
<keyword evidence="3 5" id="KW-1133">Transmembrane helix</keyword>
<feature type="transmembrane region" description="Helical" evidence="5">
    <location>
        <begin position="12"/>
        <end position="29"/>
    </location>
</feature>
<feature type="transmembrane region" description="Helical" evidence="5">
    <location>
        <begin position="129"/>
        <end position="151"/>
    </location>
</feature>
<dbReference type="PANTHER" id="PTHR47077:SF1">
    <property type="entry name" value="CATION CHANNEL SPERM-ASSOCIATED PROTEIN 4"/>
    <property type="match status" value="1"/>
</dbReference>
<dbReference type="InterPro" id="IPR028744">
    <property type="entry name" value="CatSper4"/>
</dbReference>
<dbReference type="Pfam" id="PF00520">
    <property type="entry name" value="Ion_trans"/>
    <property type="match status" value="1"/>
</dbReference>
<comment type="subcellular location">
    <subcellularLocation>
        <location evidence="1">Membrane</location>
        <topology evidence="1">Multi-pass membrane protein</topology>
    </subcellularLocation>
</comment>
<evidence type="ECO:0000313" key="7">
    <source>
        <dbReference type="EMBL" id="OBR63468.1"/>
    </source>
</evidence>
<dbReference type="EMBL" id="LYPA01000072">
    <property type="protein sequence ID" value="OBR63468.1"/>
    <property type="molecule type" value="Genomic_DNA"/>
</dbReference>
<proteinExistence type="predicted"/>
<dbReference type="Proteomes" id="UP000092024">
    <property type="component" value="Unassembled WGS sequence"/>
</dbReference>
<dbReference type="OrthoDB" id="5297065at2"/>
<feature type="transmembrane region" description="Helical" evidence="5">
    <location>
        <begin position="76"/>
        <end position="100"/>
    </location>
</feature>
<organism evidence="7 8">
    <name type="scientific">Paenibacillus oryzae</name>
    <dbReference type="NCBI Taxonomy" id="1844972"/>
    <lineage>
        <taxon>Bacteria</taxon>
        <taxon>Bacillati</taxon>
        <taxon>Bacillota</taxon>
        <taxon>Bacilli</taxon>
        <taxon>Bacillales</taxon>
        <taxon>Paenibacillaceae</taxon>
        <taxon>Paenibacillus</taxon>
    </lineage>
</organism>
<dbReference type="Gene3D" id="1.10.287.70">
    <property type="match status" value="1"/>
</dbReference>
<feature type="domain" description="Ion transport" evidence="6">
    <location>
        <begin position="12"/>
        <end position="225"/>
    </location>
</feature>
<evidence type="ECO:0000256" key="3">
    <source>
        <dbReference type="ARBA" id="ARBA00022989"/>
    </source>
</evidence>
<reference evidence="7 8" key="1">
    <citation type="submission" date="2016-05" db="EMBL/GenBank/DDBJ databases">
        <title>Paenibacillus oryzae. sp. nov., isolated from the rice root.</title>
        <authorList>
            <person name="Zhang J."/>
            <person name="Zhang X."/>
        </authorList>
    </citation>
    <scope>NUCLEOTIDE SEQUENCE [LARGE SCALE GENOMIC DNA]</scope>
    <source>
        <strain evidence="7 8">1DrF-4</strain>
    </source>
</reference>
<gene>
    <name evidence="7" type="ORF">A7K91_17055</name>
</gene>
<dbReference type="SUPFAM" id="SSF81324">
    <property type="entry name" value="Voltage-gated potassium channels"/>
    <property type="match status" value="1"/>
</dbReference>
<feature type="transmembrane region" description="Helical" evidence="5">
    <location>
        <begin position="194"/>
        <end position="217"/>
    </location>
</feature>
<dbReference type="InterPro" id="IPR005821">
    <property type="entry name" value="Ion_trans_dom"/>
</dbReference>
<keyword evidence="4 5" id="KW-0472">Membrane</keyword>
<dbReference type="RefSeq" id="WP_068686298.1">
    <property type="nucleotide sequence ID" value="NZ_LYPA01000072.1"/>
</dbReference>
<dbReference type="GO" id="GO:0005245">
    <property type="term" value="F:voltage-gated calcium channel activity"/>
    <property type="evidence" value="ECO:0007669"/>
    <property type="project" value="TreeGrafter"/>
</dbReference>
<sequence length="292" mass="32354">MSLGKLIQSAPFRNGVLLLILINALLVGLETYPAVYDAYLPWINWVDRLLLWLFTVEIVLRIAANKASYFKDGWNVFDFAIVLSGHLFTGGSFVTVLRILRVLRLLRSISVMPSLRRLVNALLMTLPSLWNISLLLSILLYIFAVAGTMLFGQAMPELFGSLHASLLTLFQIITLDSWSSGMMRPLMDIYPWAWLYFVSFVLFGTFIVMNLIVGVIVTNLDKANAADEQVNANAGANTAKEPVISNEAPTNEAHYKISELSETSGDQTELAALRAEIAELKELVVGLAKKTG</sequence>
<dbReference type="GO" id="GO:0006814">
    <property type="term" value="P:sodium ion transport"/>
    <property type="evidence" value="ECO:0007669"/>
    <property type="project" value="TreeGrafter"/>
</dbReference>
<dbReference type="GO" id="GO:0005227">
    <property type="term" value="F:calcium-activated cation channel activity"/>
    <property type="evidence" value="ECO:0007669"/>
    <property type="project" value="InterPro"/>
</dbReference>
<evidence type="ECO:0000256" key="1">
    <source>
        <dbReference type="ARBA" id="ARBA00004141"/>
    </source>
</evidence>
<protein>
    <submittedName>
        <fullName evidence="7">Voltage-gated sodium channel</fullName>
    </submittedName>
</protein>
<dbReference type="STRING" id="1844972.A7K91_17055"/>
<comment type="caution">
    <text evidence="7">The sequence shown here is derived from an EMBL/GenBank/DDBJ whole genome shotgun (WGS) entry which is preliminary data.</text>
</comment>
<feature type="transmembrane region" description="Helical" evidence="5">
    <location>
        <begin position="158"/>
        <end position="174"/>
    </location>
</feature>
<evidence type="ECO:0000259" key="6">
    <source>
        <dbReference type="Pfam" id="PF00520"/>
    </source>
</evidence>
<keyword evidence="8" id="KW-1185">Reference proteome</keyword>
<dbReference type="AlphaFoldDB" id="A0A1A5YCZ4"/>
<dbReference type="PANTHER" id="PTHR47077">
    <property type="entry name" value="ION_TRANS DOMAIN-CONTAINING PROTEIN"/>
    <property type="match status" value="1"/>
</dbReference>
<keyword evidence="2 5" id="KW-0812">Transmembrane</keyword>
<dbReference type="GO" id="GO:0036128">
    <property type="term" value="C:CatSper complex"/>
    <property type="evidence" value="ECO:0007669"/>
    <property type="project" value="InterPro"/>
</dbReference>
<name>A0A1A5YCZ4_9BACL</name>
<dbReference type="InterPro" id="IPR027359">
    <property type="entry name" value="Volt_channel_dom_sf"/>
</dbReference>
<keyword evidence="7" id="KW-0813">Transport</keyword>
<dbReference type="Gene3D" id="1.20.120.350">
    <property type="entry name" value="Voltage-gated potassium channels. Chain C"/>
    <property type="match status" value="1"/>
</dbReference>